<gene>
    <name evidence="9" type="ORF">FSP39_000341</name>
</gene>
<dbReference type="Pfam" id="PF00648">
    <property type="entry name" value="Peptidase_C2"/>
    <property type="match status" value="2"/>
</dbReference>
<keyword evidence="10" id="KW-1185">Reference proteome</keyword>
<dbReference type="InterPro" id="IPR036213">
    <property type="entry name" value="Calpain_III_sf"/>
</dbReference>
<name>A0AA89CDN2_PINIB</name>
<evidence type="ECO:0000256" key="5">
    <source>
        <dbReference type="PIRSR" id="PIRSR622684-1"/>
    </source>
</evidence>
<keyword evidence="3 6" id="KW-0378">Hydrolase</keyword>
<dbReference type="PANTHER" id="PTHR10183">
    <property type="entry name" value="CALPAIN"/>
    <property type="match status" value="1"/>
</dbReference>
<protein>
    <recommendedName>
        <fullName evidence="8">Calpain catalytic domain-containing protein</fullName>
    </recommendedName>
</protein>
<comment type="similarity">
    <text evidence="1">Belongs to the peptidase C2 family.</text>
</comment>
<feature type="domain" description="Calpain catalytic" evidence="8">
    <location>
        <begin position="285"/>
        <end position="617"/>
    </location>
</feature>
<dbReference type="InterPro" id="IPR022684">
    <property type="entry name" value="Calpain_cysteine_protease"/>
</dbReference>
<accession>A0AA89CDN2</accession>
<feature type="active site" evidence="5 6">
    <location>
        <position position="562"/>
    </location>
</feature>
<feature type="compositionally biased region" description="Basic and acidic residues" evidence="7">
    <location>
        <begin position="77"/>
        <end position="107"/>
    </location>
</feature>
<dbReference type="InterPro" id="IPR022682">
    <property type="entry name" value="Calpain_domain_III"/>
</dbReference>
<dbReference type="Proteomes" id="UP001186944">
    <property type="component" value="Unassembled WGS sequence"/>
</dbReference>
<feature type="compositionally biased region" description="Polar residues" evidence="7">
    <location>
        <begin position="37"/>
        <end position="52"/>
    </location>
</feature>
<feature type="compositionally biased region" description="Basic and acidic residues" evidence="7">
    <location>
        <begin position="187"/>
        <end position="222"/>
    </location>
</feature>
<dbReference type="GO" id="GO:0004198">
    <property type="term" value="F:calcium-dependent cysteine-type endopeptidase activity"/>
    <property type="evidence" value="ECO:0007669"/>
    <property type="project" value="InterPro"/>
</dbReference>
<feature type="active site" evidence="5 6">
    <location>
        <position position="542"/>
    </location>
</feature>
<evidence type="ECO:0000256" key="4">
    <source>
        <dbReference type="ARBA" id="ARBA00022807"/>
    </source>
</evidence>
<dbReference type="GO" id="GO:0006508">
    <property type="term" value="P:proteolysis"/>
    <property type="evidence" value="ECO:0007669"/>
    <property type="project" value="UniProtKB-KW"/>
</dbReference>
<proteinExistence type="inferred from homology"/>
<feature type="active site" evidence="5 6">
    <location>
        <position position="353"/>
    </location>
</feature>
<evidence type="ECO:0000256" key="3">
    <source>
        <dbReference type="ARBA" id="ARBA00022801"/>
    </source>
</evidence>
<evidence type="ECO:0000313" key="9">
    <source>
        <dbReference type="EMBL" id="KAK3108056.1"/>
    </source>
</evidence>
<dbReference type="PRINTS" id="PR00704">
    <property type="entry name" value="CALPAIN"/>
</dbReference>
<dbReference type="SMART" id="SM00230">
    <property type="entry name" value="CysPc"/>
    <property type="match status" value="1"/>
</dbReference>
<evidence type="ECO:0000259" key="8">
    <source>
        <dbReference type="PROSITE" id="PS50203"/>
    </source>
</evidence>
<evidence type="ECO:0000256" key="2">
    <source>
        <dbReference type="ARBA" id="ARBA00022670"/>
    </source>
</evidence>
<comment type="caution">
    <text evidence="9">The sequence shown here is derived from an EMBL/GenBank/DDBJ whole genome shotgun (WGS) entry which is preliminary data.</text>
</comment>
<dbReference type="Gene3D" id="2.60.120.380">
    <property type="match status" value="2"/>
</dbReference>
<evidence type="ECO:0000256" key="1">
    <source>
        <dbReference type="ARBA" id="ARBA00007623"/>
    </source>
</evidence>
<sequence length="917" mass="104594">MFIPQMTRRSRLTGANNIQRWGVGPSSDTHSGPEYGQYSTFGYNGNVTQNNTKTEDNKKAAAPTDETIYGENIDFTDDQKRLEELKRQQDAQDDNARAQDKDDRPHDAAIAAALIARQQQEEEERKREEEERRRKEQERIEAENKKREEEQALEDEQANQEEERKRQEEEDQRQREQAALAATAAAEEEKLRQEEEEKRRQEEEQNRLEEEKRKQEEEQKQQEEEEQRSETGSQAAIALISAKEDSQIEEFEIEAFETPKPPEFGTDYIKNDLGVHEKHVDLREVAEEPEFEQEPEPNDGGLYTDRDFTLQDAVPGKAGQLEWKRPTEIRDNPVLFSEGTTRFDVGQGSFGTCWFLSMVSVIADKPKLMARVIPRDAYKVGTKDYHGIFHCRFGGLVFGTMSLLMIICQSFMEVSTMEQDHPLMKTKPGRHCWKRVLPVSKSRRQGQIMRIPIGKVAIPGMDNIPRMYGNYNSVQGGLVQDSYLNLTGGVAEMIKNEDVRSGKGMTEEELFYRLRNALHSGAVACCDVPTKYDDTHGLVGGHAYSMTDSLEINGQKLVRIRNPWGKTEWTGPWSDGSPEWQSIQGQVQAPNKDDGEFYMSFEHFLTYFDSVTICYVASIYGQWKGEEAAGFQKKIQNPKYSFRVGNDCADREGKVPIVVQIIQRTKKRKANHPSIRCDLYKVLNRDSNDQIVVMALGKDRTTYRSDMQVCYRFQVSPGEYCAVPSTIEGGIEKEFMIRVFTSGPISDIRHIDSDLTIQELTDSPDPCLGTILPGRKCSQCLVGQWISGQNAGGQVSRQTFHTNPQFHIDVPNHGGDVRVSFILSQEATEPRYPIGFKLFARDGSSIPVSQEWLYEHWDSPIKTTEGDESVFIIANCAPEQKYRLPPGEYLAIIHADSEDQEKKFALTVFSDKRIDVT</sequence>
<keyword evidence="4 6" id="KW-0788">Thiol protease</keyword>
<evidence type="ECO:0000256" key="6">
    <source>
        <dbReference type="PROSITE-ProRule" id="PRU00239"/>
    </source>
</evidence>
<feature type="compositionally biased region" description="Low complexity" evidence="7">
    <location>
        <begin position="108"/>
        <end position="118"/>
    </location>
</feature>
<feature type="region of interest" description="Disordered" evidence="7">
    <location>
        <begin position="1"/>
        <end position="244"/>
    </location>
</feature>
<dbReference type="AlphaFoldDB" id="A0AA89CDN2"/>
<dbReference type="InterPro" id="IPR001300">
    <property type="entry name" value="Peptidase_C2_calpain_cat"/>
</dbReference>
<dbReference type="SUPFAM" id="SSF49758">
    <property type="entry name" value="Calpain large subunit, middle domain (domain III)"/>
    <property type="match status" value="2"/>
</dbReference>
<feature type="compositionally biased region" description="Basic and acidic residues" evidence="7">
    <location>
        <begin position="161"/>
        <end position="176"/>
    </location>
</feature>
<dbReference type="Pfam" id="PF01067">
    <property type="entry name" value="Calpain_III"/>
    <property type="match status" value="2"/>
</dbReference>
<dbReference type="InterPro" id="IPR022683">
    <property type="entry name" value="Calpain_III"/>
</dbReference>
<reference evidence="9" key="1">
    <citation type="submission" date="2019-08" db="EMBL/GenBank/DDBJ databases">
        <title>The improved chromosome-level genome for the pearl oyster Pinctada fucata martensii using PacBio sequencing and Hi-C.</title>
        <authorList>
            <person name="Zheng Z."/>
        </authorList>
    </citation>
    <scope>NUCLEOTIDE SEQUENCE</scope>
    <source>
        <strain evidence="9">ZZ-2019</strain>
        <tissue evidence="9">Adductor muscle</tissue>
    </source>
</reference>
<dbReference type="PROSITE" id="PS50203">
    <property type="entry name" value="CALPAIN_CAT"/>
    <property type="match status" value="1"/>
</dbReference>
<dbReference type="Gene3D" id="3.90.70.10">
    <property type="entry name" value="Cysteine proteinases"/>
    <property type="match status" value="1"/>
</dbReference>
<dbReference type="SUPFAM" id="SSF54001">
    <property type="entry name" value="Cysteine proteinases"/>
    <property type="match status" value="2"/>
</dbReference>
<evidence type="ECO:0000256" key="7">
    <source>
        <dbReference type="SAM" id="MobiDB-lite"/>
    </source>
</evidence>
<dbReference type="InterPro" id="IPR038765">
    <property type="entry name" value="Papain-like_cys_pep_sf"/>
</dbReference>
<dbReference type="GO" id="GO:0005737">
    <property type="term" value="C:cytoplasm"/>
    <property type="evidence" value="ECO:0007669"/>
    <property type="project" value="TreeGrafter"/>
</dbReference>
<dbReference type="SMART" id="SM00720">
    <property type="entry name" value="calpain_III"/>
    <property type="match status" value="2"/>
</dbReference>
<organism evidence="9 10">
    <name type="scientific">Pinctada imbricata</name>
    <name type="common">Atlantic pearl-oyster</name>
    <name type="synonym">Pinctada martensii</name>
    <dbReference type="NCBI Taxonomy" id="66713"/>
    <lineage>
        <taxon>Eukaryota</taxon>
        <taxon>Metazoa</taxon>
        <taxon>Spiralia</taxon>
        <taxon>Lophotrochozoa</taxon>
        <taxon>Mollusca</taxon>
        <taxon>Bivalvia</taxon>
        <taxon>Autobranchia</taxon>
        <taxon>Pteriomorphia</taxon>
        <taxon>Pterioida</taxon>
        <taxon>Pterioidea</taxon>
        <taxon>Pteriidae</taxon>
        <taxon>Pinctada</taxon>
    </lineage>
</organism>
<feature type="compositionally biased region" description="Acidic residues" evidence="7">
    <location>
        <begin position="151"/>
        <end position="160"/>
    </location>
</feature>
<keyword evidence="2 6" id="KW-0645">Protease</keyword>
<dbReference type="EMBL" id="VSWD01000001">
    <property type="protein sequence ID" value="KAK3108056.1"/>
    <property type="molecule type" value="Genomic_DNA"/>
</dbReference>
<dbReference type="PANTHER" id="PTHR10183:SF379">
    <property type="entry name" value="CALPAIN-5"/>
    <property type="match status" value="1"/>
</dbReference>
<feature type="compositionally biased region" description="Basic and acidic residues" evidence="7">
    <location>
        <begin position="119"/>
        <end position="150"/>
    </location>
</feature>
<evidence type="ECO:0000313" key="10">
    <source>
        <dbReference type="Proteomes" id="UP001186944"/>
    </source>
</evidence>